<dbReference type="Proteomes" id="UP000215914">
    <property type="component" value="Chromosome 12"/>
</dbReference>
<evidence type="ECO:0000313" key="4">
    <source>
        <dbReference type="EMBL" id="OTG06376.1"/>
    </source>
</evidence>
<feature type="compositionally biased region" description="Basic and acidic residues" evidence="2">
    <location>
        <begin position="152"/>
        <end position="171"/>
    </location>
</feature>
<feature type="coiled-coil region" evidence="1">
    <location>
        <begin position="18"/>
        <end position="45"/>
    </location>
</feature>
<evidence type="ECO:0000313" key="5">
    <source>
        <dbReference type="Proteomes" id="UP000215914"/>
    </source>
</evidence>
<proteinExistence type="predicted"/>
<reference evidence="3 5" key="1">
    <citation type="journal article" date="2017" name="Nature">
        <title>The sunflower genome provides insights into oil metabolism, flowering and Asterid evolution.</title>
        <authorList>
            <person name="Badouin H."/>
            <person name="Gouzy J."/>
            <person name="Grassa C.J."/>
            <person name="Murat F."/>
            <person name="Staton S.E."/>
            <person name="Cottret L."/>
            <person name="Lelandais-Briere C."/>
            <person name="Owens G.L."/>
            <person name="Carrere S."/>
            <person name="Mayjonade B."/>
            <person name="Legrand L."/>
            <person name="Gill N."/>
            <person name="Kane N.C."/>
            <person name="Bowers J.E."/>
            <person name="Hubner S."/>
            <person name="Bellec A."/>
            <person name="Berard A."/>
            <person name="Berges H."/>
            <person name="Blanchet N."/>
            <person name="Boniface M.C."/>
            <person name="Brunel D."/>
            <person name="Catrice O."/>
            <person name="Chaidir N."/>
            <person name="Claudel C."/>
            <person name="Donnadieu C."/>
            <person name="Faraut T."/>
            <person name="Fievet G."/>
            <person name="Helmstetter N."/>
            <person name="King M."/>
            <person name="Knapp S.J."/>
            <person name="Lai Z."/>
            <person name="Le Paslier M.C."/>
            <person name="Lippi Y."/>
            <person name="Lorenzon L."/>
            <person name="Mandel J.R."/>
            <person name="Marage G."/>
            <person name="Marchand G."/>
            <person name="Marquand E."/>
            <person name="Bret-Mestries E."/>
            <person name="Morien E."/>
            <person name="Nambeesan S."/>
            <person name="Nguyen T."/>
            <person name="Pegot-Espagnet P."/>
            <person name="Pouilly N."/>
            <person name="Raftis F."/>
            <person name="Sallet E."/>
            <person name="Schiex T."/>
            <person name="Thomas J."/>
            <person name="Vandecasteele C."/>
            <person name="Vares D."/>
            <person name="Vear F."/>
            <person name="Vautrin S."/>
            <person name="Crespi M."/>
            <person name="Mangin B."/>
            <person name="Burke J.M."/>
            <person name="Salse J."/>
            <person name="Munos S."/>
            <person name="Vincourt P."/>
            <person name="Rieseberg L.H."/>
            <person name="Langlade N.B."/>
        </authorList>
    </citation>
    <scope>NUCLEOTIDE SEQUENCE [LARGE SCALE GENOMIC DNA]</scope>
    <source>
        <strain evidence="5">cv. SF193</strain>
        <tissue evidence="3">Leaves</tissue>
    </source>
</reference>
<dbReference type="EMBL" id="CM007901">
    <property type="protein sequence ID" value="OTG06376.1"/>
    <property type="molecule type" value="Genomic_DNA"/>
</dbReference>
<dbReference type="EMBL" id="MNCJ02000317">
    <property type="protein sequence ID" value="KAF5818953.1"/>
    <property type="molecule type" value="Genomic_DNA"/>
</dbReference>
<accession>A0A251T777</accession>
<name>A0A251T777_HELAN</name>
<evidence type="ECO:0000256" key="1">
    <source>
        <dbReference type="SAM" id="Coils"/>
    </source>
</evidence>
<feature type="region of interest" description="Disordered" evidence="2">
    <location>
        <begin position="143"/>
        <end position="175"/>
    </location>
</feature>
<reference evidence="4" key="2">
    <citation type="submission" date="2017-02" db="EMBL/GenBank/DDBJ databases">
        <title>Sunflower complete genome.</title>
        <authorList>
            <person name="Langlade N."/>
            <person name="Munos S."/>
        </authorList>
    </citation>
    <scope>NUCLEOTIDE SEQUENCE [LARGE SCALE GENOMIC DNA]</scope>
    <source>
        <tissue evidence="4">Leaves</tissue>
    </source>
</reference>
<feature type="region of interest" description="Disordered" evidence="2">
    <location>
        <begin position="86"/>
        <end position="109"/>
    </location>
</feature>
<dbReference type="InParanoid" id="A0A251T777"/>
<dbReference type="AlphaFoldDB" id="A0A251T777"/>
<reference evidence="3" key="3">
    <citation type="submission" date="2020-06" db="EMBL/GenBank/DDBJ databases">
        <title>Helianthus annuus Genome sequencing and assembly Release 2.</title>
        <authorList>
            <person name="Gouzy J."/>
            <person name="Langlade N."/>
            <person name="Munos S."/>
        </authorList>
    </citation>
    <scope>NUCLEOTIDE SEQUENCE</scope>
    <source>
        <tissue evidence="3">Leaves</tissue>
    </source>
</reference>
<organism evidence="4 5">
    <name type="scientific">Helianthus annuus</name>
    <name type="common">Common sunflower</name>
    <dbReference type="NCBI Taxonomy" id="4232"/>
    <lineage>
        <taxon>Eukaryota</taxon>
        <taxon>Viridiplantae</taxon>
        <taxon>Streptophyta</taxon>
        <taxon>Embryophyta</taxon>
        <taxon>Tracheophyta</taxon>
        <taxon>Spermatophyta</taxon>
        <taxon>Magnoliopsida</taxon>
        <taxon>eudicotyledons</taxon>
        <taxon>Gunneridae</taxon>
        <taxon>Pentapetalae</taxon>
        <taxon>asterids</taxon>
        <taxon>campanulids</taxon>
        <taxon>Asterales</taxon>
        <taxon>Asteraceae</taxon>
        <taxon>Asteroideae</taxon>
        <taxon>Heliantheae alliance</taxon>
        <taxon>Heliantheae</taxon>
        <taxon>Helianthus</taxon>
    </lineage>
</organism>
<evidence type="ECO:0000313" key="3">
    <source>
        <dbReference type="EMBL" id="KAF5818953.1"/>
    </source>
</evidence>
<protein>
    <submittedName>
        <fullName evidence="4">Uncharacterized protein</fullName>
    </submittedName>
</protein>
<keyword evidence="5" id="KW-1185">Reference proteome</keyword>
<sequence length="244" mass="27734">MTPTTRNLVISAQLSAIAARLDAILATMEDDIAAMKDDVAAIKTQMIRDGSYCEEIKNQMIMHTSFNPDDLDPKVVENHQKFERVDYQSQSPKDQEIEGDEDDDFIPNVNSPKDNGPIQITLHHSTKGAEVLDLDHVRKDPQVVGKKTVPKLPKEAANRRDGSRDVKDNHHGPPNVVARLNLQPQSGWANLLVYEACQPIIEWLIAWHNYWIIDLRTSRFTRREVMIRSKLILSIKCTIISLHN</sequence>
<keyword evidence="1" id="KW-0175">Coiled coil</keyword>
<dbReference type="Gramene" id="mRNA:HanXRQr2_Chr02g0072101">
    <property type="protein sequence ID" value="CDS:HanXRQr2_Chr02g0072101.1"/>
    <property type="gene ID" value="HanXRQr2_Chr02g0072101"/>
</dbReference>
<gene>
    <name evidence="4" type="ORF">HannXRQ_Chr12g0384451</name>
    <name evidence="3" type="ORF">HanXRQr2_Chr02g0072101</name>
</gene>
<evidence type="ECO:0000256" key="2">
    <source>
        <dbReference type="SAM" id="MobiDB-lite"/>
    </source>
</evidence>